<protein>
    <submittedName>
        <fullName evidence="1">Phosphomethylpyrimidine synthase</fullName>
    </submittedName>
</protein>
<gene>
    <name evidence="1" type="ORF">CVH13_00393</name>
</gene>
<comment type="caution">
    <text evidence="1">The sequence shown here is derived from an EMBL/GenBank/DDBJ whole genome shotgun (WGS) entry which is preliminary data.</text>
</comment>
<reference evidence="1 2" key="1">
    <citation type="journal article" date="2017" name="FEMS Microbiol. Ecol.">
        <title>Reconstructed genomes of novel Dehalococcoides mccartyi strains from 1,2,3,4-tetrachlorodibenzo-p-dioxin-dechlorinating enrichment cultures reveal divergent reductive dehalogenase gene profiles.</title>
        <authorList>
            <person name="Dam H.T."/>
            <person name="Vollmers J."/>
            <person name="Kaster A.K."/>
            <person name="Haggblom M.M."/>
        </authorList>
    </citation>
    <scope>NUCLEOTIDE SEQUENCE [LARGE SCALE GENOMIC DNA]</scope>
    <source>
        <strain evidence="1 2">H1-3-2.001</strain>
    </source>
</reference>
<name>A0A2J1DZM7_9CHLR</name>
<evidence type="ECO:0000313" key="2">
    <source>
        <dbReference type="Proteomes" id="UP000233649"/>
    </source>
</evidence>
<dbReference type="AlphaFoldDB" id="A0A2J1DZM7"/>
<proteinExistence type="predicted"/>
<evidence type="ECO:0000313" key="1">
    <source>
        <dbReference type="EMBL" id="PKH47592.1"/>
    </source>
</evidence>
<feature type="non-terminal residue" evidence="1">
    <location>
        <position position="1"/>
    </location>
</feature>
<dbReference type="Proteomes" id="UP000233649">
    <property type="component" value="Unassembled WGS sequence"/>
</dbReference>
<organism evidence="1 2">
    <name type="scientific">Dehalococcoides mccartyi</name>
    <dbReference type="NCBI Taxonomy" id="61435"/>
    <lineage>
        <taxon>Bacteria</taxon>
        <taxon>Bacillati</taxon>
        <taxon>Chloroflexota</taxon>
        <taxon>Dehalococcoidia</taxon>
        <taxon>Dehalococcoidales</taxon>
        <taxon>Dehalococcoidaceae</taxon>
        <taxon>Dehalococcoides</taxon>
    </lineage>
</organism>
<dbReference type="EMBL" id="PHFD01000101">
    <property type="protein sequence ID" value="PKH47592.1"/>
    <property type="molecule type" value="Genomic_DNA"/>
</dbReference>
<sequence>TEQGIDPEIEYDLHDNTARHLVIHNEERALACCRIHARVTRDRFKTRGKACSMCGDFCAMELAEKHLGVSVSRC</sequence>
<accession>A0A2J1DZM7</accession>